<accession>E4U1F0</accession>
<sequence length="62" mass="7384">MQSLTINFQNPQIFDKFLWLLEHFKKDGVEVVSKDDIEDLKALSKTREEESIPFEEYLKDAH</sequence>
<dbReference type="STRING" id="709032.Sulku_1827"/>
<dbReference type="eggNOG" id="ENOG5033AYY">
    <property type="taxonomic scope" value="Bacteria"/>
</dbReference>
<dbReference type="Proteomes" id="UP000008721">
    <property type="component" value="Chromosome"/>
</dbReference>
<dbReference type="OrthoDB" id="9255867at2"/>
<keyword evidence="2" id="KW-1185">Reference proteome</keyword>
<dbReference type="KEGG" id="sku:Sulku_1827"/>
<dbReference type="AlphaFoldDB" id="E4U1F0"/>
<gene>
    <name evidence="1" type="ordered locus">Sulku_1827</name>
</gene>
<evidence type="ECO:0000313" key="1">
    <source>
        <dbReference type="EMBL" id="ADR34487.1"/>
    </source>
</evidence>
<reference evidence="1 2" key="1">
    <citation type="journal article" date="2012" name="Stand. Genomic Sci.">
        <title>Complete genome sequence of the sulfur compounds oxidizing chemolithoautotroph Sulfuricurvum kujiense type strain (YK-1(T)).</title>
        <authorList>
            <person name="Han C."/>
            <person name="Kotsyurbenko O."/>
            <person name="Chertkov O."/>
            <person name="Held B."/>
            <person name="Lapidus A."/>
            <person name="Nolan M."/>
            <person name="Lucas S."/>
            <person name="Hammon N."/>
            <person name="Deshpande S."/>
            <person name="Cheng J.F."/>
            <person name="Tapia R."/>
            <person name="Goodwin L.A."/>
            <person name="Pitluck S."/>
            <person name="Liolios K."/>
            <person name="Pagani I."/>
            <person name="Ivanova N."/>
            <person name="Mavromatis K."/>
            <person name="Mikhailova N."/>
            <person name="Pati A."/>
            <person name="Chen A."/>
            <person name="Palaniappan K."/>
            <person name="Land M."/>
            <person name="Hauser L."/>
            <person name="Chang Y.J."/>
            <person name="Jeffries C.D."/>
            <person name="Brambilla E.M."/>
            <person name="Rohde M."/>
            <person name="Spring S."/>
            <person name="Sikorski J."/>
            <person name="Goker M."/>
            <person name="Woyke T."/>
            <person name="Bristow J."/>
            <person name="Eisen J.A."/>
            <person name="Markowitz V."/>
            <person name="Hugenholtz P."/>
            <person name="Kyrpides N.C."/>
            <person name="Klenk H.P."/>
            <person name="Detter J.C."/>
        </authorList>
    </citation>
    <scope>NUCLEOTIDE SEQUENCE [LARGE SCALE GENOMIC DNA]</scope>
    <source>
        <strain evidence="2">ATCC BAA-921 / DSM 16994 / JCM 11577 / YK-1</strain>
    </source>
</reference>
<dbReference type="HOGENOM" id="CLU_196143_0_0_7"/>
<dbReference type="EMBL" id="CP002355">
    <property type="protein sequence ID" value="ADR34487.1"/>
    <property type="molecule type" value="Genomic_DNA"/>
</dbReference>
<proteinExistence type="predicted"/>
<name>E4U1F0_SULKY</name>
<organism evidence="1 2">
    <name type="scientific">Sulfuricurvum kujiense (strain ATCC BAA-921 / DSM 16994 / JCM 11577 / YK-1)</name>
    <dbReference type="NCBI Taxonomy" id="709032"/>
    <lineage>
        <taxon>Bacteria</taxon>
        <taxon>Pseudomonadati</taxon>
        <taxon>Campylobacterota</taxon>
        <taxon>Epsilonproteobacteria</taxon>
        <taxon>Campylobacterales</taxon>
        <taxon>Sulfurimonadaceae</taxon>
        <taxon>Sulfuricurvum</taxon>
    </lineage>
</organism>
<evidence type="ECO:0000313" key="2">
    <source>
        <dbReference type="Proteomes" id="UP000008721"/>
    </source>
</evidence>
<protein>
    <submittedName>
        <fullName evidence="1">Uncharacterized protein</fullName>
    </submittedName>
</protein>
<dbReference type="RefSeq" id="WP_013460684.1">
    <property type="nucleotide sequence ID" value="NC_014762.1"/>
</dbReference>